<dbReference type="Gene3D" id="1.10.750.20">
    <property type="entry name" value="SOCS box"/>
    <property type="match status" value="1"/>
</dbReference>
<accession>A0AAD7WZ59</accession>
<dbReference type="InterPro" id="IPR036860">
    <property type="entry name" value="SH2_dom_sf"/>
</dbReference>
<feature type="region of interest" description="Disordered" evidence="7">
    <location>
        <begin position="1"/>
        <end position="20"/>
    </location>
</feature>
<evidence type="ECO:0000256" key="6">
    <source>
        <dbReference type="PROSITE-ProRule" id="PRU00191"/>
    </source>
</evidence>
<dbReference type="GO" id="GO:0046854">
    <property type="term" value="P:phosphatidylinositol phosphate biosynthetic process"/>
    <property type="evidence" value="ECO:0007669"/>
    <property type="project" value="TreeGrafter"/>
</dbReference>
<dbReference type="GO" id="GO:0035556">
    <property type="term" value="P:intracellular signal transduction"/>
    <property type="evidence" value="ECO:0007669"/>
    <property type="project" value="InterPro"/>
</dbReference>
<organism evidence="10 11">
    <name type="scientific">Aldrovandia affinis</name>
    <dbReference type="NCBI Taxonomy" id="143900"/>
    <lineage>
        <taxon>Eukaryota</taxon>
        <taxon>Metazoa</taxon>
        <taxon>Chordata</taxon>
        <taxon>Craniata</taxon>
        <taxon>Vertebrata</taxon>
        <taxon>Euteleostomi</taxon>
        <taxon>Actinopterygii</taxon>
        <taxon>Neopterygii</taxon>
        <taxon>Teleostei</taxon>
        <taxon>Notacanthiformes</taxon>
        <taxon>Halosauridae</taxon>
        <taxon>Aldrovandia</taxon>
    </lineage>
</organism>
<dbReference type="PROSITE" id="PS50225">
    <property type="entry name" value="SOCS"/>
    <property type="match status" value="1"/>
</dbReference>
<dbReference type="Pfam" id="PF00017">
    <property type="entry name" value="SH2"/>
    <property type="match status" value="1"/>
</dbReference>
<keyword evidence="2" id="KW-0341">Growth regulation</keyword>
<dbReference type="InterPro" id="IPR001496">
    <property type="entry name" value="SOCS_box"/>
</dbReference>
<dbReference type="AlphaFoldDB" id="A0AAD7WZ59"/>
<proteinExistence type="predicted"/>
<keyword evidence="3" id="KW-0734">Signal transduction inhibitor</keyword>
<keyword evidence="11" id="KW-1185">Reference proteome</keyword>
<dbReference type="GO" id="GO:0009968">
    <property type="term" value="P:negative regulation of signal transduction"/>
    <property type="evidence" value="ECO:0007669"/>
    <property type="project" value="UniProtKB-KW"/>
</dbReference>
<feature type="domain" description="SH2" evidence="8">
    <location>
        <begin position="72"/>
        <end position="147"/>
    </location>
</feature>
<dbReference type="Gene3D" id="3.30.505.10">
    <property type="entry name" value="SH2 domain"/>
    <property type="match status" value="1"/>
</dbReference>
<gene>
    <name evidence="10" type="ORF">AAFF_G00080560</name>
</gene>
<evidence type="ECO:0000256" key="3">
    <source>
        <dbReference type="ARBA" id="ARBA00022700"/>
    </source>
</evidence>
<keyword evidence="4" id="KW-0833">Ubl conjugation pathway</keyword>
<reference evidence="10" key="1">
    <citation type="journal article" date="2023" name="Science">
        <title>Genome structures resolve the early diversification of teleost fishes.</title>
        <authorList>
            <person name="Parey E."/>
            <person name="Louis A."/>
            <person name="Montfort J."/>
            <person name="Bouchez O."/>
            <person name="Roques C."/>
            <person name="Iampietro C."/>
            <person name="Lluch J."/>
            <person name="Castinel A."/>
            <person name="Donnadieu C."/>
            <person name="Desvignes T."/>
            <person name="Floi Bucao C."/>
            <person name="Jouanno E."/>
            <person name="Wen M."/>
            <person name="Mejri S."/>
            <person name="Dirks R."/>
            <person name="Jansen H."/>
            <person name="Henkel C."/>
            <person name="Chen W.J."/>
            <person name="Zahm M."/>
            <person name="Cabau C."/>
            <person name="Klopp C."/>
            <person name="Thompson A.W."/>
            <person name="Robinson-Rechavi M."/>
            <person name="Braasch I."/>
            <person name="Lecointre G."/>
            <person name="Bobe J."/>
            <person name="Postlethwait J.H."/>
            <person name="Berthelot C."/>
            <person name="Roest Crollius H."/>
            <person name="Guiguen Y."/>
        </authorList>
    </citation>
    <scope>NUCLEOTIDE SEQUENCE</scope>
    <source>
        <strain evidence="10">NC1722</strain>
    </source>
</reference>
<dbReference type="PANTHER" id="PTHR10155:SF4">
    <property type="entry name" value="SUPPRESSOR OF CYTOKINE SIGNALING 1"/>
    <property type="match status" value="1"/>
</dbReference>
<evidence type="ECO:0008006" key="12">
    <source>
        <dbReference type="Google" id="ProtNLM"/>
    </source>
</evidence>
<evidence type="ECO:0000313" key="10">
    <source>
        <dbReference type="EMBL" id="KAJ8413549.1"/>
    </source>
</evidence>
<evidence type="ECO:0000256" key="7">
    <source>
        <dbReference type="SAM" id="MobiDB-lite"/>
    </source>
</evidence>
<dbReference type="PROSITE" id="PS50001">
    <property type="entry name" value="SH2"/>
    <property type="match status" value="1"/>
</dbReference>
<comment type="caution">
    <text evidence="10">The sequence shown here is derived from an EMBL/GenBank/DDBJ whole genome shotgun (WGS) entry which is preliminary data.</text>
</comment>
<dbReference type="InterPro" id="IPR035861">
    <property type="entry name" value="SOCS1_SH2"/>
</dbReference>
<dbReference type="InterPro" id="IPR000980">
    <property type="entry name" value="SH2"/>
</dbReference>
<sequence>MVAHSNVEGNAAAIHTGPRIELSGAETLPHQCRQRQHVAPSPESQTHFRPFRNHKDFRTITMTTSMLETGGFYWGPMTVDEAHSILKEEPLGTFLIRDSQQRDIFFTLSYKAPSGPTSIRINFQNSRFSLVGSKESFDSLFKLLEHYIASPKKSLVRPYRKVKLQSLQELCRKRIIETCGPEKIDSIPVNAVVKDFLNSFPYRI</sequence>
<dbReference type="EMBL" id="JAINUG010000015">
    <property type="protein sequence ID" value="KAJ8413549.1"/>
    <property type="molecule type" value="Genomic_DNA"/>
</dbReference>
<dbReference type="SMART" id="SM00253">
    <property type="entry name" value="SOCS"/>
    <property type="match status" value="1"/>
</dbReference>
<evidence type="ECO:0000313" key="11">
    <source>
        <dbReference type="Proteomes" id="UP001221898"/>
    </source>
</evidence>
<dbReference type="GO" id="GO:0005942">
    <property type="term" value="C:phosphatidylinositol 3-kinase complex"/>
    <property type="evidence" value="ECO:0007669"/>
    <property type="project" value="TreeGrafter"/>
</dbReference>
<dbReference type="SMART" id="SM00252">
    <property type="entry name" value="SH2"/>
    <property type="match status" value="1"/>
</dbReference>
<evidence type="ECO:0000256" key="5">
    <source>
        <dbReference type="ARBA" id="ARBA00022999"/>
    </source>
</evidence>
<keyword evidence="5 6" id="KW-0727">SH2 domain</keyword>
<dbReference type="CDD" id="cd10382">
    <property type="entry name" value="SH2_SOCS1"/>
    <property type="match status" value="1"/>
</dbReference>
<dbReference type="SUPFAM" id="SSF158235">
    <property type="entry name" value="SOCS box-like"/>
    <property type="match status" value="1"/>
</dbReference>
<dbReference type="FunFam" id="3.30.505.10:FF:000054">
    <property type="entry name" value="Suppressor of cytokine signaling 1"/>
    <property type="match status" value="1"/>
</dbReference>
<evidence type="ECO:0000256" key="4">
    <source>
        <dbReference type="ARBA" id="ARBA00022786"/>
    </source>
</evidence>
<protein>
    <recommendedName>
        <fullName evidence="12">Suppressor of cytokine signaling 1</fullName>
    </recommendedName>
</protein>
<comment type="pathway">
    <text evidence="1">Protein modification; protein ubiquitination.</text>
</comment>
<evidence type="ECO:0000259" key="8">
    <source>
        <dbReference type="PROSITE" id="PS50001"/>
    </source>
</evidence>
<dbReference type="SUPFAM" id="SSF55550">
    <property type="entry name" value="SH2 domain"/>
    <property type="match status" value="1"/>
</dbReference>
<evidence type="ECO:0000256" key="2">
    <source>
        <dbReference type="ARBA" id="ARBA00022604"/>
    </source>
</evidence>
<name>A0AAD7WZ59_9TELE</name>
<dbReference type="PRINTS" id="PR00401">
    <property type="entry name" value="SH2DOMAIN"/>
</dbReference>
<dbReference type="InterPro" id="IPR036036">
    <property type="entry name" value="SOCS_box-like_dom_sf"/>
</dbReference>
<dbReference type="Proteomes" id="UP001221898">
    <property type="component" value="Unassembled WGS sequence"/>
</dbReference>
<dbReference type="GO" id="GO:0046935">
    <property type="term" value="F:1-phosphatidylinositol-3-kinase regulator activity"/>
    <property type="evidence" value="ECO:0007669"/>
    <property type="project" value="TreeGrafter"/>
</dbReference>
<feature type="domain" description="SOCS box" evidence="9">
    <location>
        <begin position="154"/>
        <end position="203"/>
    </location>
</feature>
<evidence type="ECO:0000256" key="1">
    <source>
        <dbReference type="ARBA" id="ARBA00004906"/>
    </source>
</evidence>
<evidence type="ECO:0000259" key="9">
    <source>
        <dbReference type="PROSITE" id="PS50225"/>
    </source>
</evidence>
<dbReference type="PANTHER" id="PTHR10155">
    <property type="entry name" value="PHOSPHATIDYLINOSITOL 3-KINASE REGULATORY SUBUNIT"/>
    <property type="match status" value="1"/>
</dbReference>